<dbReference type="AlphaFoldDB" id="A0A401NRB3"/>
<sequence>MATFIQYASCYSNNRALQLLGIGRNSCLSIFSYPPCITGPRQPLPYKGPEITMRHISQVIRCLRQLRARDGREAQSSNATRSSIESLPTAPSHSVRNKDKRYVSCFRKRRNIKQVG</sequence>
<name>A0A401NRB3_SCYTO</name>
<proteinExistence type="predicted"/>
<dbReference type="OrthoDB" id="10316530at2759"/>
<evidence type="ECO:0000256" key="1">
    <source>
        <dbReference type="SAM" id="MobiDB-lite"/>
    </source>
</evidence>
<gene>
    <name evidence="2" type="ORF">scyTo_0011615</name>
</gene>
<evidence type="ECO:0000313" key="3">
    <source>
        <dbReference type="Proteomes" id="UP000288216"/>
    </source>
</evidence>
<comment type="caution">
    <text evidence="2">The sequence shown here is derived from an EMBL/GenBank/DDBJ whole genome shotgun (WGS) entry which is preliminary data.</text>
</comment>
<evidence type="ECO:0000313" key="2">
    <source>
        <dbReference type="EMBL" id="GCB63410.1"/>
    </source>
</evidence>
<accession>A0A401NRB3</accession>
<organism evidence="2 3">
    <name type="scientific">Scyliorhinus torazame</name>
    <name type="common">Cloudy catshark</name>
    <name type="synonym">Catulus torazame</name>
    <dbReference type="NCBI Taxonomy" id="75743"/>
    <lineage>
        <taxon>Eukaryota</taxon>
        <taxon>Metazoa</taxon>
        <taxon>Chordata</taxon>
        <taxon>Craniata</taxon>
        <taxon>Vertebrata</taxon>
        <taxon>Chondrichthyes</taxon>
        <taxon>Elasmobranchii</taxon>
        <taxon>Galeomorphii</taxon>
        <taxon>Galeoidea</taxon>
        <taxon>Carcharhiniformes</taxon>
        <taxon>Scyliorhinidae</taxon>
        <taxon>Scyliorhinus</taxon>
    </lineage>
</organism>
<dbReference type="EMBL" id="BFAA01005341">
    <property type="protein sequence ID" value="GCB63410.1"/>
    <property type="molecule type" value="Genomic_DNA"/>
</dbReference>
<dbReference type="Proteomes" id="UP000288216">
    <property type="component" value="Unassembled WGS sequence"/>
</dbReference>
<reference evidence="2 3" key="1">
    <citation type="journal article" date="2018" name="Nat. Ecol. Evol.">
        <title>Shark genomes provide insights into elasmobranch evolution and the origin of vertebrates.</title>
        <authorList>
            <person name="Hara Y"/>
            <person name="Yamaguchi K"/>
            <person name="Onimaru K"/>
            <person name="Kadota M"/>
            <person name="Koyanagi M"/>
            <person name="Keeley SD"/>
            <person name="Tatsumi K"/>
            <person name="Tanaka K"/>
            <person name="Motone F"/>
            <person name="Kageyama Y"/>
            <person name="Nozu R"/>
            <person name="Adachi N"/>
            <person name="Nishimura O"/>
            <person name="Nakagawa R"/>
            <person name="Tanegashima C"/>
            <person name="Kiyatake I"/>
            <person name="Matsumoto R"/>
            <person name="Murakumo K"/>
            <person name="Nishida K"/>
            <person name="Terakita A"/>
            <person name="Kuratani S"/>
            <person name="Sato K"/>
            <person name="Hyodo S Kuraku.S."/>
        </authorList>
    </citation>
    <scope>NUCLEOTIDE SEQUENCE [LARGE SCALE GENOMIC DNA]</scope>
</reference>
<keyword evidence="3" id="KW-1185">Reference proteome</keyword>
<feature type="region of interest" description="Disordered" evidence="1">
    <location>
        <begin position="70"/>
        <end position="100"/>
    </location>
</feature>
<protein>
    <submittedName>
        <fullName evidence="2">Uncharacterized protein</fullName>
    </submittedName>
</protein>
<dbReference type="OMA" id="ITMRHIS"/>
<feature type="compositionally biased region" description="Polar residues" evidence="1">
    <location>
        <begin position="74"/>
        <end position="94"/>
    </location>
</feature>